<dbReference type="InterPro" id="IPR027417">
    <property type="entry name" value="P-loop_NTPase"/>
</dbReference>
<dbReference type="CDD" id="cd18791">
    <property type="entry name" value="SF2_C_RHA"/>
    <property type="match status" value="1"/>
</dbReference>
<dbReference type="InterPro" id="IPR002464">
    <property type="entry name" value="DNA/RNA_helicase_DEAH_CS"/>
</dbReference>
<keyword evidence="5" id="KW-0067">ATP-binding</keyword>
<accession>A0A8J2HHM7</accession>
<evidence type="ECO:0000256" key="8">
    <source>
        <dbReference type="SAM" id="MobiDB-lite"/>
    </source>
</evidence>
<dbReference type="InterPro" id="IPR048333">
    <property type="entry name" value="HA2_WH"/>
</dbReference>
<dbReference type="Pfam" id="PF21010">
    <property type="entry name" value="HA2_C"/>
    <property type="match status" value="1"/>
</dbReference>
<feature type="region of interest" description="Disordered" evidence="8">
    <location>
        <begin position="1126"/>
        <end position="1161"/>
    </location>
</feature>
<dbReference type="PANTHER" id="PTHR18934">
    <property type="entry name" value="ATP-DEPENDENT RNA HELICASE"/>
    <property type="match status" value="1"/>
</dbReference>
<feature type="domain" description="Helicase ATP-binding" evidence="9">
    <location>
        <begin position="359"/>
        <end position="527"/>
    </location>
</feature>
<reference evidence="11" key="1">
    <citation type="submission" date="2021-04" db="EMBL/GenBank/DDBJ databases">
        <authorList>
            <person name="Chebbi M.A.C M."/>
        </authorList>
    </citation>
    <scope>NUCLEOTIDE SEQUENCE</scope>
</reference>
<dbReference type="PANTHER" id="PTHR18934:SF257">
    <property type="entry name" value="ATP-DEPENDENT RNA HELICASE DHX30"/>
    <property type="match status" value="1"/>
</dbReference>
<dbReference type="OrthoDB" id="5600252at2759"/>
<comment type="caution">
    <text evidence="11">The sequence shown here is derived from an EMBL/GenBank/DDBJ whole genome shotgun (WGS) entry which is preliminary data.</text>
</comment>
<dbReference type="GO" id="GO:0002151">
    <property type="term" value="F:G-quadruplex RNA binding"/>
    <property type="evidence" value="ECO:0007669"/>
    <property type="project" value="TreeGrafter"/>
</dbReference>
<keyword evidence="6" id="KW-0694">RNA-binding</keyword>
<dbReference type="GO" id="GO:0003678">
    <property type="term" value="F:DNA helicase activity"/>
    <property type="evidence" value="ECO:0007669"/>
    <property type="project" value="TreeGrafter"/>
</dbReference>
<dbReference type="Gene3D" id="3.40.50.300">
    <property type="entry name" value="P-loop containing nucleotide triphosphate hydrolases"/>
    <property type="match status" value="2"/>
</dbReference>
<dbReference type="Gene3D" id="3.30.160.20">
    <property type="match status" value="1"/>
</dbReference>
<dbReference type="GO" id="GO:0005737">
    <property type="term" value="C:cytoplasm"/>
    <property type="evidence" value="ECO:0007669"/>
    <property type="project" value="TreeGrafter"/>
</dbReference>
<evidence type="ECO:0000259" key="9">
    <source>
        <dbReference type="PROSITE" id="PS51192"/>
    </source>
</evidence>
<dbReference type="InterPro" id="IPR007502">
    <property type="entry name" value="Helicase-assoc_dom"/>
</dbReference>
<dbReference type="Pfam" id="PF04408">
    <property type="entry name" value="WHD_HA2"/>
    <property type="match status" value="1"/>
</dbReference>
<dbReference type="SMART" id="SM00847">
    <property type="entry name" value="HA2"/>
    <property type="match status" value="1"/>
</dbReference>
<evidence type="ECO:0000256" key="3">
    <source>
        <dbReference type="ARBA" id="ARBA00022801"/>
    </source>
</evidence>
<feature type="domain" description="Helicase C-terminal" evidence="10">
    <location>
        <begin position="571"/>
        <end position="744"/>
    </location>
</feature>
<name>A0A8J2HHM7_COTCN</name>
<dbReference type="CDD" id="cd17917">
    <property type="entry name" value="DEXHc_RHA-like"/>
    <property type="match status" value="1"/>
</dbReference>
<dbReference type="InterPro" id="IPR001650">
    <property type="entry name" value="Helicase_C-like"/>
</dbReference>
<evidence type="ECO:0000256" key="4">
    <source>
        <dbReference type="ARBA" id="ARBA00022806"/>
    </source>
</evidence>
<dbReference type="GO" id="GO:0005634">
    <property type="term" value="C:nucleus"/>
    <property type="evidence" value="ECO:0007669"/>
    <property type="project" value="TreeGrafter"/>
</dbReference>
<dbReference type="InterPro" id="IPR011545">
    <property type="entry name" value="DEAD/DEAH_box_helicase_dom"/>
</dbReference>
<comment type="similarity">
    <text evidence="7">Belongs to the DExH box helicase family.</text>
</comment>
<dbReference type="GO" id="GO:0016787">
    <property type="term" value="F:hydrolase activity"/>
    <property type="evidence" value="ECO:0007669"/>
    <property type="project" value="UniProtKB-KW"/>
</dbReference>
<dbReference type="Gene3D" id="1.20.120.1080">
    <property type="match status" value="1"/>
</dbReference>
<evidence type="ECO:0000256" key="1">
    <source>
        <dbReference type="ARBA" id="ARBA00012552"/>
    </source>
</evidence>
<dbReference type="AlphaFoldDB" id="A0A8J2HHM7"/>
<protein>
    <recommendedName>
        <fullName evidence="1">RNA helicase</fullName>
        <ecNumber evidence="1">3.6.4.13</ecNumber>
    </recommendedName>
</protein>
<feature type="compositionally biased region" description="Basic residues" evidence="8">
    <location>
        <begin position="1146"/>
        <end position="1161"/>
    </location>
</feature>
<evidence type="ECO:0000256" key="7">
    <source>
        <dbReference type="ARBA" id="ARBA00060772"/>
    </source>
</evidence>
<feature type="compositionally biased region" description="Acidic residues" evidence="8">
    <location>
        <begin position="1126"/>
        <end position="1141"/>
    </location>
</feature>
<dbReference type="PROSITE" id="PS00690">
    <property type="entry name" value="DEAH_ATP_HELICASE"/>
    <property type="match status" value="1"/>
</dbReference>
<keyword evidence="2" id="KW-0547">Nucleotide-binding</keyword>
<dbReference type="Pfam" id="PF00271">
    <property type="entry name" value="Helicase_C"/>
    <property type="match status" value="1"/>
</dbReference>
<organism evidence="11 12">
    <name type="scientific">Cotesia congregata</name>
    <name type="common">Parasitoid wasp</name>
    <name type="synonym">Apanteles congregatus</name>
    <dbReference type="NCBI Taxonomy" id="51543"/>
    <lineage>
        <taxon>Eukaryota</taxon>
        <taxon>Metazoa</taxon>
        <taxon>Ecdysozoa</taxon>
        <taxon>Arthropoda</taxon>
        <taxon>Hexapoda</taxon>
        <taxon>Insecta</taxon>
        <taxon>Pterygota</taxon>
        <taxon>Neoptera</taxon>
        <taxon>Endopterygota</taxon>
        <taxon>Hymenoptera</taxon>
        <taxon>Apocrita</taxon>
        <taxon>Ichneumonoidea</taxon>
        <taxon>Braconidae</taxon>
        <taxon>Microgastrinae</taxon>
        <taxon>Cotesia</taxon>
    </lineage>
</organism>
<dbReference type="PROSITE" id="PS51192">
    <property type="entry name" value="HELICASE_ATP_BIND_1"/>
    <property type="match status" value="1"/>
</dbReference>
<dbReference type="SMART" id="SM00490">
    <property type="entry name" value="HELICc"/>
    <property type="match status" value="1"/>
</dbReference>
<dbReference type="SUPFAM" id="SSF52540">
    <property type="entry name" value="P-loop containing nucleoside triphosphate hydrolases"/>
    <property type="match status" value="1"/>
</dbReference>
<evidence type="ECO:0000313" key="12">
    <source>
        <dbReference type="Proteomes" id="UP000786811"/>
    </source>
</evidence>
<dbReference type="FunFam" id="3.40.50.300:FF:000526">
    <property type="entry name" value="DExH-box ATP-dependent RNA helicase DExH3"/>
    <property type="match status" value="1"/>
</dbReference>
<dbReference type="SMART" id="SM00487">
    <property type="entry name" value="DEXDc"/>
    <property type="match status" value="1"/>
</dbReference>
<evidence type="ECO:0000259" key="10">
    <source>
        <dbReference type="PROSITE" id="PS51194"/>
    </source>
</evidence>
<sequence length="1161" mass="133962">MLSCSKVLTKHGTFCNRAKSLAKDGHLQKHVSFIINKRLFDTNALSVTHKNVETIEKCRLTRTNQLDNRFIRMQSFCYLCSRNFHTNLLLSRSVIDDRVRLQSSDTKKPHSNININDLLKNHESKNYFEENVEEIEGENNNVHDIHHSRREKVNIKEVEKMYPHAKGKIHEIYQIVNNDMKKNTLSFEFKKPTGKKQHNWSCTLKVLWPEETSFTTIASNKSKASELASLKCLHWLENQKRLNKGMPVLYDSQGIKDLINNPISLSVKSETLNDAQTIIEKYNDYIKTLVDENTNKDNIKHRNFGTSEITDPVGRLDPINCTPEKLQERNRLLLARFEHRMSENNYCSLPILDFRKQIIEEVKNNQILLIKGDTGCGKTTQVPQYIMDSFAGYGEATNCNMIVAQPRRISAISLAERVADERKEQLGDVVGFQVRLSQQLPIRPARIVFCTTGILLRKLQFNPTFQGCSHVIVDEAHERTINTDMLLVLLKRAMKENPKLKVIVMSATINSELFQSYFNCKVIEVPGRTFPVQMNFMEEIDKLGLRAPSRWDLTFEDPEKMKEGPYVDIVKMGELVAWIARNKPPGAILCFLPGWSEIVALKKYLEEYSLLQKNKIAILPAHSKVAQWDQKKIFDHYPNNIRKIVLATDIAETGITVTDVVYVVDSCTHRQIRWQEKRGISSIDSHWISKANIQQRKGRAGRVQPGVSYHMITREQFQNLDEYPTPEVMRTSLEKTVLDIKTYTNEKAKMFLRSMPQPPAMSIIDAAVRDLVKLGALDHDENLTALGKRIALFTVHPTLSKSMVYSSIFQCIAPILTVASVMSSDSDIFAGVLHNKGFIRDVKAKYHPTSDHISVAWLFEQWNAYNKQGRFASRDFCVKNKLYPDRMYTLSRVRDLNAEHLAQAHMISDSIEYDNMKKSENEFAELDELVRGILLAGLDQVLYHRDFDIRKGQVKKGACTFIMEDNNHATILPDSVNFKRRYFPSPFLTYVRRTHSEQRRTSLIRETSMISPLTVFLFCQGKIIGNIETDNDIENVIFTVEDKKNVRLVCSKETAKVLLAFRDAMWSVVRYMVSNYGVVQTSNSETFEKVQAFKVEMLQVLAKMLSEASIHIDKPEPLKKEIIYSEDENEDDDQDQDEFEDNFDHNKHKYNNKNNNYKRNK</sequence>
<evidence type="ECO:0000256" key="5">
    <source>
        <dbReference type="ARBA" id="ARBA00022840"/>
    </source>
</evidence>
<gene>
    <name evidence="11" type="ORF">HICCMSTLAB_LOCUS7871</name>
</gene>
<dbReference type="EC" id="3.6.4.13" evidence="1"/>
<dbReference type="InterPro" id="IPR014001">
    <property type="entry name" value="Helicase_ATP-bd"/>
</dbReference>
<dbReference type="GO" id="GO:0003724">
    <property type="term" value="F:RNA helicase activity"/>
    <property type="evidence" value="ECO:0007669"/>
    <property type="project" value="UniProtKB-EC"/>
</dbReference>
<keyword evidence="3" id="KW-0378">Hydrolase</keyword>
<dbReference type="PROSITE" id="PS51194">
    <property type="entry name" value="HELICASE_CTER"/>
    <property type="match status" value="1"/>
</dbReference>
<proteinExistence type="inferred from homology"/>
<dbReference type="GO" id="GO:0005524">
    <property type="term" value="F:ATP binding"/>
    <property type="evidence" value="ECO:0007669"/>
    <property type="project" value="UniProtKB-KW"/>
</dbReference>
<evidence type="ECO:0000313" key="11">
    <source>
        <dbReference type="EMBL" id="CAG5095764.1"/>
    </source>
</evidence>
<keyword evidence="12" id="KW-1185">Reference proteome</keyword>
<evidence type="ECO:0000256" key="2">
    <source>
        <dbReference type="ARBA" id="ARBA00022741"/>
    </source>
</evidence>
<keyword evidence="4 11" id="KW-0347">Helicase</keyword>
<evidence type="ECO:0000256" key="6">
    <source>
        <dbReference type="ARBA" id="ARBA00022884"/>
    </source>
</evidence>
<dbReference type="Proteomes" id="UP000786811">
    <property type="component" value="Unassembled WGS sequence"/>
</dbReference>
<dbReference type="Pfam" id="PF00270">
    <property type="entry name" value="DEAD"/>
    <property type="match status" value="1"/>
</dbReference>
<dbReference type="EMBL" id="CAJNRD030001121">
    <property type="protein sequence ID" value="CAG5095764.1"/>
    <property type="molecule type" value="Genomic_DNA"/>
</dbReference>